<evidence type="ECO:0000256" key="6">
    <source>
        <dbReference type="ARBA" id="ARBA00093337"/>
    </source>
</evidence>
<evidence type="ECO:0000313" key="9">
    <source>
        <dbReference type="EMBL" id="GIZ03321.1"/>
    </source>
</evidence>
<evidence type="ECO:0008006" key="11">
    <source>
        <dbReference type="Google" id="ProtNLM"/>
    </source>
</evidence>
<comment type="subcellular location">
    <subcellularLocation>
        <location evidence="1">Nucleus</location>
    </subcellularLocation>
</comment>
<dbReference type="PANTHER" id="PTHR16288">
    <property type="entry name" value="WD40 REPEAT PROTEIN 4"/>
    <property type="match status" value="1"/>
</dbReference>
<dbReference type="Proteomes" id="UP001054945">
    <property type="component" value="Unassembled WGS sequence"/>
</dbReference>
<evidence type="ECO:0000256" key="8">
    <source>
        <dbReference type="PROSITE-ProRule" id="PRU00221"/>
    </source>
</evidence>
<dbReference type="PROSITE" id="PS50294">
    <property type="entry name" value="WD_REPEATS_REGION"/>
    <property type="match status" value="1"/>
</dbReference>
<dbReference type="GO" id="GO:0005829">
    <property type="term" value="C:cytosol"/>
    <property type="evidence" value="ECO:0007669"/>
    <property type="project" value="TreeGrafter"/>
</dbReference>
<dbReference type="SUPFAM" id="SSF50978">
    <property type="entry name" value="WD40 repeat-like"/>
    <property type="match status" value="1"/>
</dbReference>
<protein>
    <recommendedName>
        <fullName evidence="11">WD repeat-containing protein 4 homolog</fullName>
    </recommendedName>
</protein>
<reference evidence="9 10" key="1">
    <citation type="submission" date="2021-06" db="EMBL/GenBank/DDBJ databases">
        <title>Caerostris extrusa draft genome.</title>
        <authorList>
            <person name="Kono N."/>
            <person name="Arakawa K."/>
        </authorList>
    </citation>
    <scope>NUCLEOTIDE SEQUENCE [LARGE SCALE GENOMIC DNA]</scope>
</reference>
<keyword evidence="10" id="KW-1185">Reference proteome</keyword>
<proteinExistence type="predicted"/>
<dbReference type="EMBL" id="BPLR01018933">
    <property type="protein sequence ID" value="GIZ03321.1"/>
    <property type="molecule type" value="Genomic_DNA"/>
</dbReference>
<dbReference type="AlphaFoldDB" id="A0AAV4YBF2"/>
<dbReference type="InterPro" id="IPR028884">
    <property type="entry name" value="Trm82"/>
</dbReference>
<dbReference type="GO" id="GO:0036265">
    <property type="term" value="P:RNA (guanine-N7)-methylation"/>
    <property type="evidence" value="ECO:0007669"/>
    <property type="project" value="InterPro"/>
</dbReference>
<evidence type="ECO:0000256" key="3">
    <source>
        <dbReference type="ARBA" id="ARBA00022694"/>
    </source>
</evidence>
<gene>
    <name evidence="9" type="ORF">CEXT_395611</name>
</gene>
<keyword evidence="3" id="KW-0819">tRNA processing</keyword>
<keyword evidence="2 8" id="KW-0853">WD repeat</keyword>
<dbReference type="PANTHER" id="PTHR16288:SF0">
    <property type="entry name" value="TRNA (GUANINE-N(7)-)-METHYLTRANSFERASE NON-CATALYTIC SUBUNIT WDR4"/>
    <property type="match status" value="1"/>
</dbReference>
<feature type="repeat" description="WD" evidence="8">
    <location>
        <begin position="185"/>
        <end position="227"/>
    </location>
</feature>
<dbReference type="InterPro" id="IPR015943">
    <property type="entry name" value="WD40/YVTN_repeat-like_dom_sf"/>
</dbReference>
<organism evidence="9 10">
    <name type="scientific">Caerostris extrusa</name>
    <name type="common">Bark spider</name>
    <name type="synonym">Caerostris bankana</name>
    <dbReference type="NCBI Taxonomy" id="172846"/>
    <lineage>
        <taxon>Eukaryota</taxon>
        <taxon>Metazoa</taxon>
        <taxon>Ecdysozoa</taxon>
        <taxon>Arthropoda</taxon>
        <taxon>Chelicerata</taxon>
        <taxon>Arachnida</taxon>
        <taxon>Araneae</taxon>
        <taxon>Araneomorphae</taxon>
        <taxon>Entelegynae</taxon>
        <taxon>Araneoidea</taxon>
        <taxon>Araneidae</taxon>
        <taxon>Caerostris</taxon>
    </lineage>
</organism>
<dbReference type="InterPro" id="IPR036322">
    <property type="entry name" value="WD40_repeat_dom_sf"/>
</dbReference>
<dbReference type="InterPro" id="IPR001680">
    <property type="entry name" value="WD40_rpt"/>
</dbReference>
<accession>A0AAV4YBF2</accession>
<keyword evidence="5" id="KW-0539">Nucleus</keyword>
<evidence type="ECO:0000313" key="10">
    <source>
        <dbReference type="Proteomes" id="UP001054945"/>
    </source>
</evidence>
<evidence type="ECO:0000256" key="5">
    <source>
        <dbReference type="ARBA" id="ARBA00023242"/>
    </source>
</evidence>
<evidence type="ECO:0000256" key="7">
    <source>
        <dbReference type="ARBA" id="ARBA00093542"/>
    </source>
</evidence>
<comment type="function">
    <text evidence="6">Required for the Mettl1-dependent formation of N(7)-methylguanine at position 46 (m7G46) in tRNA. In the Mettl1-wuho methyltransferase complex, it is required to stabilize and induce conformational changes of the catalytic subunit. Required for binding of nanos mRNA and repression of translation by the mei-P26-bgcn-bam-sxl complex. May cooperate with mei-P26 and nanos to derepress the BMP signaling pathway. May cooperate with mei-P26 to suppress expression of a subset of microRNAs. May cooperate with mei-P26 to regulate bam expression levels in germline cells during gametogenesis. Required to promote mitosis to meiosis transition during gametogenesis. May regulate germline cell division in part by regulating ribosome biogenesis.</text>
</comment>
<name>A0AAV4YBF2_CAEEX</name>
<comment type="subunit">
    <text evidence="7">Forms a heterodimer with the catalytic subunit Mettl1. Interacts with mei-P26 and weakly interacts with bgcn; required for the function or formation of the mei-P26-bgcn-bam-sxl complex. Interacts with nanos; may be involved in mei-P26-dependent derepression of the BMP signaling pathway. Interacts with Myc; the interaction may be mediated by mei-P26 and may be involved in the regulation of ribosome biogenesis.</text>
</comment>
<dbReference type="GO" id="GO:0005634">
    <property type="term" value="C:nucleus"/>
    <property type="evidence" value="ECO:0007669"/>
    <property type="project" value="UniProtKB-SubCell"/>
</dbReference>
<dbReference type="GO" id="GO:0043527">
    <property type="term" value="C:tRNA methyltransferase complex"/>
    <property type="evidence" value="ECO:0007669"/>
    <property type="project" value="TreeGrafter"/>
</dbReference>
<keyword evidence="4" id="KW-0677">Repeat</keyword>
<comment type="caution">
    <text evidence="9">The sequence shown here is derived from an EMBL/GenBank/DDBJ whole genome shotgun (WGS) entry which is preliminary data.</text>
</comment>
<dbReference type="Pfam" id="PF00400">
    <property type="entry name" value="WD40"/>
    <property type="match status" value="2"/>
</dbReference>
<sequence>MAFFKSNENGNFYVFTNCDELLVIKYCINEDGKYGDKELFRLKCNSNPEVAKANHKSDVSETKQNALTSAAMSNCGEYICACDTNNRLHLWKHENLLSIRSLVRKCQKVIFSNSGSNIILADRGGDVFEYPVSKNEDNGNFILGHISLILDIAISKDDKYLATSDRDGKIRISYYPNAYNIRSYCLGHQEFVSSIQFVSLSNEMLISSSGDGTIRLWHVENNSMQTKCVTLHENELLSKFCNIKNSADINKKLDNQLSENLKVHVDTVASYIHMLAP</sequence>
<evidence type="ECO:0000256" key="4">
    <source>
        <dbReference type="ARBA" id="ARBA00022737"/>
    </source>
</evidence>
<evidence type="ECO:0000256" key="1">
    <source>
        <dbReference type="ARBA" id="ARBA00004123"/>
    </source>
</evidence>
<dbReference type="Gene3D" id="2.130.10.10">
    <property type="entry name" value="YVTN repeat-like/Quinoprotein amine dehydrogenase"/>
    <property type="match status" value="1"/>
</dbReference>
<evidence type="ECO:0000256" key="2">
    <source>
        <dbReference type="ARBA" id="ARBA00022574"/>
    </source>
</evidence>
<dbReference type="GO" id="GO:0006400">
    <property type="term" value="P:tRNA modification"/>
    <property type="evidence" value="ECO:0007669"/>
    <property type="project" value="TreeGrafter"/>
</dbReference>
<dbReference type="SMART" id="SM00320">
    <property type="entry name" value="WD40"/>
    <property type="match status" value="3"/>
</dbReference>
<dbReference type="PROSITE" id="PS50082">
    <property type="entry name" value="WD_REPEATS_2"/>
    <property type="match status" value="1"/>
</dbReference>